<organism evidence="1 2">
    <name type="scientific">Solanum tuberosum</name>
    <name type="common">Potato</name>
    <dbReference type="NCBI Taxonomy" id="4113"/>
    <lineage>
        <taxon>Eukaryota</taxon>
        <taxon>Viridiplantae</taxon>
        <taxon>Streptophyta</taxon>
        <taxon>Embryophyta</taxon>
        <taxon>Tracheophyta</taxon>
        <taxon>Spermatophyta</taxon>
        <taxon>Magnoliopsida</taxon>
        <taxon>eudicotyledons</taxon>
        <taxon>Gunneridae</taxon>
        <taxon>Pentapetalae</taxon>
        <taxon>asterids</taxon>
        <taxon>lamiids</taxon>
        <taxon>Solanales</taxon>
        <taxon>Solanaceae</taxon>
        <taxon>Solanoideae</taxon>
        <taxon>Solaneae</taxon>
        <taxon>Solanum</taxon>
    </lineage>
</organism>
<dbReference type="PaxDb" id="4113-PGSC0003DMT400034185"/>
<proteinExistence type="predicted"/>
<evidence type="ECO:0000313" key="2">
    <source>
        <dbReference type="Proteomes" id="UP000011115"/>
    </source>
</evidence>
<reference evidence="1" key="2">
    <citation type="submission" date="2015-06" db="UniProtKB">
        <authorList>
            <consortium name="EnsemblPlants"/>
        </authorList>
    </citation>
    <scope>IDENTIFICATION</scope>
    <source>
        <strain evidence="1">DM1-3 516 R44</strain>
    </source>
</reference>
<dbReference type="Proteomes" id="UP000011115">
    <property type="component" value="Unassembled WGS sequence"/>
</dbReference>
<dbReference type="InParanoid" id="M1B090"/>
<dbReference type="AlphaFoldDB" id="M1B090"/>
<dbReference type="Gramene" id="PGSC0003DMT400034185">
    <property type="protein sequence ID" value="PGSC0003DMT400034185"/>
    <property type="gene ID" value="PGSC0003DMG400013138"/>
</dbReference>
<evidence type="ECO:0000313" key="1">
    <source>
        <dbReference type="EnsemblPlants" id="PGSC0003DMT400034185"/>
    </source>
</evidence>
<name>M1B090_SOLTU</name>
<dbReference type="EnsemblPlants" id="PGSC0003DMT400034185">
    <property type="protein sequence ID" value="PGSC0003DMT400034185"/>
    <property type="gene ID" value="PGSC0003DMG400013138"/>
</dbReference>
<dbReference type="HOGENOM" id="CLU_2709647_0_0_1"/>
<sequence>MDCRWINGAKIMMCTRLGVQLPCRGVYKTIKWIKRRRWKQFQKEVIAAAWGALVYDTWIASHKRVFNHQNVNV</sequence>
<accession>M1B090</accession>
<keyword evidence="2" id="KW-1185">Reference proteome</keyword>
<protein>
    <submittedName>
        <fullName evidence="1">Uncharacterized protein</fullName>
    </submittedName>
</protein>
<reference evidence="2" key="1">
    <citation type="journal article" date="2011" name="Nature">
        <title>Genome sequence and analysis of the tuber crop potato.</title>
        <authorList>
            <consortium name="The Potato Genome Sequencing Consortium"/>
        </authorList>
    </citation>
    <scope>NUCLEOTIDE SEQUENCE [LARGE SCALE GENOMIC DNA]</scope>
    <source>
        <strain evidence="2">cv. DM1-3 516 R44</strain>
    </source>
</reference>